<protein>
    <submittedName>
        <fullName evidence="1">Class I SAM-dependent methyltransferase</fullName>
    </submittedName>
</protein>
<dbReference type="GO" id="GO:0008168">
    <property type="term" value="F:methyltransferase activity"/>
    <property type="evidence" value="ECO:0007669"/>
    <property type="project" value="UniProtKB-KW"/>
</dbReference>
<dbReference type="PANTHER" id="PTHR43832">
    <property type="match status" value="1"/>
</dbReference>
<dbReference type="AlphaFoldDB" id="A0A5P6PDZ4"/>
<dbReference type="PANTHER" id="PTHR43832:SF1">
    <property type="entry name" value="S-ADENOSYL-L-METHIONINE-DEPENDENT METHYLTRANSFERASES SUPERFAMILY PROTEIN"/>
    <property type="match status" value="1"/>
</dbReference>
<dbReference type="KEGG" id="bbet:F8237_31400"/>
<dbReference type="SUPFAM" id="SSF53335">
    <property type="entry name" value="S-adenosyl-L-methionine-dependent methyltransferases"/>
    <property type="match status" value="1"/>
</dbReference>
<evidence type="ECO:0000313" key="2">
    <source>
        <dbReference type="Proteomes" id="UP000325641"/>
    </source>
</evidence>
<dbReference type="InterPro" id="IPR029063">
    <property type="entry name" value="SAM-dependent_MTases_sf"/>
</dbReference>
<reference evidence="2" key="1">
    <citation type="submission" date="2019-10" db="EMBL/GenBank/DDBJ databases">
        <title>Complete Genome Sequence of Bradyrhizobium betae type strain PL7HG1T.</title>
        <authorList>
            <person name="Bromfield E.S.P."/>
            <person name="Cloutier S."/>
        </authorList>
    </citation>
    <scope>NUCLEOTIDE SEQUENCE [LARGE SCALE GENOMIC DNA]</scope>
    <source>
        <strain evidence="2">PL7HG1</strain>
    </source>
</reference>
<organism evidence="1 2">
    <name type="scientific">Bradyrhizobium betae</name>
    <dbReference type="NCBI Taxonomy" id="244734"/>
    <lineage>
        <taxon>Bacteria</taxon>
        <taxon>Pseudomonadati</taxon>
        <taxon>Pseudomonadota</taxon>
        <taxon>Alphaproteobacteria</taxon>
        <taxon>Hyphomicrobiales</taxon>
        <taxon>Nitrobacteraceae</taxon>
        <taxon>Bradyrhizobium</taxon>
    </lineage>
</organism>
<name>A0A5P6PDZ4_9BRAD</name>
<accession>A0A5P6PDZ4</accession>
<gene>
    <name evidence="1" type="ORF">F8237_31400</name>
</gene>
<sequence>MRFTETAIHLGETLPWPDRVSAAVIGRLVERTRRSLAQSPGGSDAGFARAIAALPIAINTAEANSQHYEIPARFFEMILGPQRKYSCCFYADDRDTLARAEERALELTAGHAKLADGQDILELGCGWGSLSLWMARRYPRSRITSVSNSASQRDFILRRADAANLRNLSVITADMNEFVPQGRFDRVVSVEMFEHMVNWRPLLTRMRAALRTDGRLFLHIFTHKSGSYRFSAENRADWIAQHFFTGGIMPSHGLIRQFGDIFSVDQEWQWNGRHYEKTARDWLANFDRNRTEIFDVLRQVYGKDARLWQRRWRLFFLATAGLFGHAGGEEWGVSHYLLSPSPSA</sequence>
<evidence type="ECO:0000313" key="1">
    <source>
        <dbReference type="EMBL" id="QFI76505.1"/>
    </source>
</evidence>
<dbReference type="RefSeq" id="WP_151649966.1">
    <property type="nucleotide sequence ID" value="NZ_CP044543.1"/>
</dbReference>
<dbReference type="Gene3D" id="3.40.50.150">
    <property type="entry name" value="Vaccinia Virus protein VP39"/>
    <property type="match status" value="1"/>
</dbReference>
<keyword evidence="1" id="KW-0808">Transferase</keyword>
<dbReference type="CDD" id="cd02440">
    <property type="entry name" value="AdoMet_MTases"/>
    <property type="match status" value="1"/>
</dbReference>
<dbReference type="Proteomes" id="UP000325641">
    <property type="component" value="Chromosome"/>
</dbReference>
<dbReference type="EMBL" id="CP044543">
    <property type="protein sequence ID" value="QFI76505.1"/>
    <property type="molecule type" value="Genomic_DNA"/>
</dbReference>
<proteinExistence type="predicted"/>
<dbReference type="GO" id="GO:0032259">
    <property type="term" value="P:methylation"/>
    <property type="evidence" value="ECO:0007669"/>
    <property type="project" value="UniProtKB-KW"/>
</dbReference>
<dbReference type="FunFam" id="3.40.50.150:FF:000554">
    <property type="entry name" value="Cation-transporting ATPase"/>
    <property type="match status" value="1"/>
</dbReference>
<dbReference type="OrthoDB" id="9782855at2"/>
<keyword evidence="1" id="KW-0489">Methyltransferase</keyword>
<dbReference type="Pfam" id="PF02353">
    <property type="entry name" value="CMAS"/>
    <property type="match status" value="1"/>
</dbReference>